<evidence type="ECO:0000259" key="6">
    <source>
        <dbReference type="SMART" id="SM00893"/>
    </source>
</evidence>
<evidence type="ECO:0000256" key="2">
    <source>
        <dbReference type="ARBA" id="ARBA00011355"/>
    </source>
</evidence>
<dbReference type="SMART" id="SM00893">
    <property type="entry name" value="ETF"/>
    <property type="match status" value="1"/>
</dbReference>
<evidence type="ECO:0000313" key="8">
    <source>
        <dbReference type="Proteomes" id="UP000437736"/>
    </source>
</evidence>
<evidence type="ECO:0000256" key="5">
    <source>
        <dbReference type="ARBA" id="ARBA00025649"/>
    </source>
</evidence>
<keyword evidence="4" id="KW-0249">Electron transport</keyword>
<comment type="caution">
    <text evidence="7">The sequence shown here is derived from an EMBL/GenBank/DDBJ whole genome shotgun (WGS) entry which is preliminary data.</text>
</comment>
<dbReference type="Pfam" id="PF01012">
    <property type="entry name" value="ETF"/>
    <property type="match status" value="1"/>
</dbReference>
<dbReference type="PANTHER" id="PTHR21294">
    <property type="entry name" value="ELECTRON TRANSFER FLAVOPROTEIN BETA-SUBUNIT"/>
    <property type="match status" value="1"/>
</dbReference>
<reference evidence="7 8" key="1">
    <citation type="submission" date="2019-11" db="EMBL/GenBank/DDBJ databases">
        <title>Acidiferrimicrobium australis gen. nov., sp. nov., an acidophilic and obligately heterotrophic, member of the Actinobacteria that catalyses dissimilatory oxido- reduction of iron isolated from metal-rich acidic water in Chile.</title>
        <authorList>
            <person name="Gonzalez D."/>
            <person name="Huber K."/>
            <person name="Hedrich S."/>
            <person name="Rojas-Villalobos C."/>
            <person name="Quatrini R."/>
            <person name="Dinamarca M.A."/>
            <person name="Schwarz A."/>
            <person name="Canales C."/>
            <person name="Nancucheo I."/>
        </authorList>
    </citation>
    <scope>NUCLEOTIDE SEQUENCE [LARGE SCALE GENOMIC DNA]</scope>
    <source>
        <strain evidence="7 8">USS-CCA1</strain>
    </source>
</reference>
<feature type="non-terminal residue" evidence="7">
    <location>
        <position position="201"/>
    </location>
</feature>
<dbReference type="Proteomes" id="UP000437736">
    <property type="component" value="Unassembled WGS sequence"/>
</dbReference>
<gene>
    <name evidence="7" type="ORF">GHK86_00110</name>
</gene>
<feature type="domain" description="Electron transfer flavoprotein alpha/beta-subunit N-terminal" evidence="6">
    <location>
        <begin position="23"/>
        <end position="200"/>
    </location>
</feature>
<accession>A0ABW9QP07</accession>
<dbReference type="EMBL" id="WJHE01000003">
    <property type="protein sequence ID" value="MST31134.1"/>
    <property type="molecule type" value="Genomic_DNA"/>
</dbReference>
<evidence type="ECO:0000256" key="1">
    <source>
        <dbReference type="ARBA" id="ARBA00007557"/>
    </source>
</evidence>
<dbReference type="InterPro" id="IPR014729">
    <property type="entry name" value="Rossmann-like_a/b/a_fold"/>
</dbReference>
<evidence type="ECO:0000313" key="7">
    <source>
        <dbReference type="EMBL" id="MST31134.1"/>
    </source>
</evidence>
<dbReference type="PANTHER" id="PTHR21294:SF8">
    <property type="entry name" value="ELECTRON TRANSFER FLAVOPROTEIN SUBUNIT BETA"/>
    <property type="match status" value="1"/>
</dbReference>
<name>A0ABW9QP07_9ACTN</name>
<dbReference type="SUPFAM" id="SSF52402">
    <property type="entry name" value="Adenine nucleotide alpha hydrolases-like"/>
    <property type="match status" value="1"/>
</dbReference>
<protein>
    <submittedName>
        <fullName evidence="7">Electron transfer flavoprotein subunit beta/FixA family protein</fullName>
    </submittedName>
</protein>
<keyword evidence="8" id="KW-1185">Reference proteome</keyword>
<comment type="function">
    <text evidence="5">The electron transfer flavoprotein serves as a specific electron acceptor for other dehydrogenases. It transfers the electrons to the main respiratory chain via ETF-ubiquinone oxidoreductase (ETF dehydrogenase).</text>
</comment>
<dbReference type="InterPro" id="IPR014730">
    <property type="entry name" value="ETF_a/b_N"/>
</dbReference>
<comment type="subunit">
    <text evidence="2">Heterodimer of an alpha and a beta subunit.</text>
</comment>
<dbReference type="Gene3D" id="3.40.50.620">
    <property type="entry name" value="HUPs"/>
    <property type="match status" value="1"/>
</dbReference>
<proteinExistence type="inferred from homology"/>
<dbReference type="InterPro" id="IPR012255">
    <property type="entry name" value="ETF_b"/>
</dbReference>
<sequence>MRIIVPVKQLPDLVEDLELDPSGADIDREYLKFVANEWDEQALEEALLIKEAVGAEVVVVGLDEPDIDQTLYTAIARGADSAVKLTDAGEGWLSTHARAEILAAWLSGQTYDLVITGVQAADDLDGQLAAVLAGRLGLPHAAVVVSLEVKDGTVVVSQELGGGAVGESDVPMPAVIGMQTARQAPRYAPITRIRQAMQAGG</sequence>
<evidence type="ECO:0000256" key="4">
    <source>
        <dbReference type="ARBA" id="ARBA00022982"/>
    </source>
</evidence>
<organism evidence="7 8">
    <name type="scientific">Acidiferrimicrobium australe</name>
    <dbReference type="NCBI Taxonomy" id="2664430"/>
    <lineage>
        <taxon>Bacteria</taxon>
        <taxon>Bacillati</taxon>
        <taxon>Actinomycetota</taxon>
        <taxon>Acidimicrobiia</taxon>
        <taxon>Acidimicrobiales</taxon>
        <taxon>Acidimicrobiaceae</taxon>
        <taxon>Acidiferrimicrobium</taxon>
    </lineage>
</organism>
<evidence type="ECO:0000256" key="3">
    <source>
        <dbReference type="ARBA" id="ARBA00022448"/>
    </source>
</evidence>
<comment type="similarity">
    <text evidence="1">Belongs to the ETF beta-subunit/FixA family.</text>
</comment>
<keyword evidence="3" id="KW-0813">Transport</keyword>